<dbReference type="Proteomes" id="UP001597151">
    <property type="component" value="Unassembled WGS sequence"/>
</dbReference>
<accession>A0ABW3T8H8</accession>
<dbReference type="EC" id="1.1.1.-" evidence="3"/>
<dbReference type="PROSITE" id="PS00061">
    <property type="entry name" value="ADH_SHORT"/>
    <property type="match status" value="1"/>
</dbReference>
<comment type="similarity">
    <text evidence="1">Belongs to the short-chain dehydrogenases/reductases (SDR) family.</text>
</comment>
<dbReference type="CDD" id="cd05233">
    <property type="entry name" value="SDR_c"/>
    <property type="match status" value="1"/>
</dbReference>
<reference evidence="4" key="1">
    <citation type="journal article" date="2019" name="Int. J. Syst. Evol. Microbiol.">
        <title>The Global Catalogue of Microorganisms (GCM) 10K type strain sequencing project: providing services to taxonomists for standard genome sequencing and annotation.</title>
        <authorList>
            <consortium name="The Broad Institute Genomics Platform"/>
            <consortium name="The Broad Institute Genome Sequencing Center for Infectious Disease"/>
            <person name="Wu L."/>
            <person name="Ma J."/>
        </authorList>
    </citation>
    <scope>NUCLEOTIDE SEQUENCE [LARGE SCALE GENOMIC DNA]</scope>
    <source>
        <strain evidence="4">CCUG 55328</strain>
    </source>
</reference>
<dbReference type="RefSeq" id="WP_380788188.1">
    <property type="nucleotide sequence ID" value="NZ_JBHTKR010000001.1"/>
</dbReference>
<protein>
    <submittedName>
        <fullName evidence="3">SDR family NAD(P)-dependent oxidoreductase</fullName>
        <ecNumber evidence="3">1.1.1.-</ecNumber>
    </submittedName>
</protein>
<dbReference type="InterPro" id="IPR050259">
    <property type="entry name" value="SDR"/>
</dbReference>
<dbReference type="EMBL" id="JBHTKR010000001">
    <property type="protein sequence ID" value="MFD1193176.1"/>
    <property type="molecule type" value="Genomic_DNA"/>
</dbReference>
<sequence>MTRRVLVTGGGSGIGRAVARAFAAAGDRVTITGRRLAALEETAEGFDMACRAADVTDEAQVQALFDAPYHVVIANAGGGVAGKLRGVSLADWNATLAVNMTGTFLLFREALRGMGTGGRLIAMASTASLKGGATVPAYAAAKHGVLGLVRSVALDVAGKGITCNAVCPGFVDTDLAEAAISAVQKRFDLTRAAALAEVVSDNPMGRLIAPDEVVAAVTFLASPGASMVNGHALSVSGGEI</sequence>
<organism evidence="3 4">
    <name type="scientific">Seohaeicola saemankumensis</name>
    <dbReference type="NCBI Taxonomy" id="481181"/>
    <lineage>
        <taxon>Bacteria</taxon>
        <taxon>Pseudomonadati</taxon>
        <taxon>Pseudomonadota</taxon>
        <taxon>Alphaproteobacteria</taxon>
        <taxon>Rhodobacterales</taxon>
        <taxon>Roseobacteraceae</taxon>
        <taxon>Seohaeicola</taxon>
    </lineage>
</organism>
<keyword evidence="4" id="KW-1185">Reference proteome</keyword>
<evidence type="ECO:0000313" key="4">
    <source>
        <dbReference type="Proteomes" id="UP001597151"/>
    </source>
</evidence>
<dbReference type="PANTHER" id="PTHR42879:SF2">
    <property type="entry name" value="3-OXOACYL-[ACYL-CARRIER-PROTEIN] REDUCTASE FABG"/>
    <property type="match status" value="1"/>
</dbReference>
<name>A0ABW3T8H8_9RHOB</name>
<dbReference type="Pfam" id="PF13561">
    <property type="entry name" value="adh_short_C2"/>
    <property type="match status" value="1"/>
</dbReference>
<dbReference type="SUPFAM" id="SSF51735">
    <property type="entry name" value="NAD(P)-binding Rossmann-fold domains"/>
    <property type="match status" value="1"/>
</dbReference>
<keyword evidence="3" id="KW-0560">Oxidoreductase</keyword>
<proteinExistence type="inferred from homology"/>
<dbReference type="InterPro" id="IPR036291">
    <property type="entry name" value="NAD(P)-bd_dom_sf"/>
</dbReference>
<dbReference type="InterPro" id="IPR002347">
    <property type="entry name" value="SDR_fam"/>
</dbReference>
<dbReference type="GO" id="GO:0016491">
    <property type="term" value="F:oxidoreductase activity"/>
    <property type="evidence" value="ECO:0007669"/>
    <property type="project" value="UniProtKB-KW"/>
</dbReference>
<evidence type="ECO:0000259" key="2">
    <source>
        <dbReference type="SMART" id="SM00822"/>
    </source>
</evidence>
<gene>
    <name evidence="3" type="ORF">ACFQ3C_00655</name>
</gene>
<dbReference type="PANTHER" id="PTHR42879">
    <property type="entry name" value="3-OXOACYL-(ACYL-CARRIER-PROTEIN) REDUCTASE"/>
    <property type="match status" value="1"/>
</dbReference>
<feature type="domain" description="Ketoreductase" evidence="2">
    <location>
        <begin position="3"/>
        <end position="157"/>
    </location>
</feature>
<evidence type="ECO:0000256" key="1">
    <source>
        <dbReference type="ARBA" id="ARBA00006484"/>
    </source>
</evidence>
<dbReference type="SMART" id="SM00822">
    <property type="entry name" value="PKS_KR"/>
    <property type="match status" value="1"/>
</dbReference>
<evidence type="ECO:0000313" key="3">
    <source>
        <dbReference type="EMBL" id="MFD1193176.1"/>
    </source>
</evidence>
<comment type="caution">
    <text evidence="3">The sequence shown here is derived from an EMBL/GenBank/DDBJ whole genome shotgun (WGS) entry which is preliminary data.</text>
</comment>
<dbReference type="InterPro" id="IPR020904">
    <property type="entry name" value="Sc_DH/Rdtase_CS"/>
</dbReference>
<dbReference type="InterPro" id="IPR057326">
    <property type="entry name" value="KR_dom"/>
</dbReference>
<dbReference type="Gene3D" id="3.40.50.720">
    <property type="entry name" value="NAD(P)-binding Rossmann-like Domain"/>
    <property type="match status" value="1"/>
</dbReference>
<dbReference type="PRINTS" id="PR00081">
    <property type="entry name" value="GDHRDH"/>
</dbReference>